<dbReference type="Gene3D" id="2.170.130.30">
    <property type="match status" value="1"/>
</dbReference>
<feature type="domain" description="Transcobalamin-like C-terminal" evidence="2">
    <location>
        <begin position="389"/>
        <end position="467"/>
    </location>
</feature>
<feature type="signal peptide" evidence="1">
    <location>
        <begin position="1"/>
        <end position="28"/>
    </location>
</feature>
<name>A0A934HW30_9CLOT</name>
<keyword evidence="1" id="KW-0732">Signal</keyword>
<evidence type="ECO:0000256" key="1">
    <source>
        <dbReference type="SAM" id="SignalP"/>
    </source>
</evidence>
<reference evidence="3" key="1">
    <citation type="submission" date="2020-12" db="EMBL/GenBank/DDBJ databases">
        <title>Clostridium thailandense sp. nov., a novel acetogenic bacterium isolated from peat land soil in Thailand.</title>
        <authorList>
            <person name="Chaikitkaew S."/>
            <person name="Birkeland N.K."/>
        </authorList>
    </citation>
    <scope>NUCLEOTIDE SEQUENCE</scope>
    <source>
        <strain evidence="3">DSM 17425</strain>
    </source>
</reference>
<dbReference type="InterPro" id="IPR051922">
    <property type="entry name" value="Bact_Sporulation_Assoc"/>
</dbReference>
<dbReference type="InterPro" id="IPR007253">
    <property type="entry name" value="Cell_wall-bd_2"/>
</dbReference>
<accession>A0A934HW30</accession>
<keyword evidence="4" id="KW-1185">Reference proteome</keyword>
<sequence>MKRIISKIMLILFMFSTILFSSNNSVHADETIKKSRIFGNDRIETSIKISEDGWKNGTDTAVIAQGYGYADALCAAPLARKYNAPILLTDKSGLSDGTINELKRLKVKKVFIIGGPGVLSENVENQLSNAGITNNERLWGKDRYETSLKVAESLGEVDSVVITSGNGYADSLSIAPIAAKKGIPILLTEKDNLTDSAKAYIKNKSIKKSYIIGGTGVISDKIQNELPNATRLSGQDRFETNLTIIQNFQSELNFENVFIAQGDGPTGSEFADALSGSALAAQKSSPVILIYKTIHSKTAEFIKSKISQKTNLIALGGTTVVPNEIQDALIDLFNGKTPTAGIGVPGAPAAGGGGVVLDPPKGDAFNLVITKDNGSKTIKTKTVNIEKNKNAMDYLKSVASVAELQGGGFINGIDGLINVKIENLSTDERKRGILGKDWFIYLNGKLTPTGASGVYPEKGDTLNFDYHEWDWHSLMEPGYSGKIPLKLEKVPSSANMGETINLKVTCVYRPVYGVTVKVDGKEVATTDIDGCATITINNSGAHKIRVEKDGGYAEKEVNIVGNGGPGPIPVDVKLVNITDKINFTITKMSIGTIRIEGNSKSDKDHITIVLYDEKGNLSYINQNSNGALKEDTILKAGKYHGFVKASSTDRIGINEFEVK</sequence>
<dbReference type="Pfam" id="PF14478">
    <property type="entry name" value="DUF4430"/>
    <property type="match status" value="1"/>
</dbReference>
<evidence type="ECO:0000313" key="4">
    <source>
        <dbReference type="Proteomes" id="UP000622687"/>
    </source>
</evidence>
<comment type="caution">
    <text evidence="3">The sequence shown here is derived from an EMBL/GenBank/DDBJ whole genome shotgun (WGS) entry which is preliminary data.</text>
</comment>
<dbReference type="Pfam" id="PF04122">
    <property type="entry name" value="CW_binding_2"/>
    <property type="match status" value="3"/>
</dbReference>
<proteinExistence type="predicted"/>
<dbReference type="AlphaFoldDB" id="A0A934HW30"/>
<dbReference type="EMBL" id="JAEEGB010000005">
    <property type="protein sequence ID" value="MBI6871883.1"/>
    <property type="molecule type" value="Genomic_DNA"/>
</dbReference>
<organism evidence="3 4">
    <name type="scientific">Clostridium aciditolerans</name>
    <dbReference type="NCBI Taxonomy" id="339861"/>
    <lineage>
        <taxon>Bacteria</taxon>
        <taxon>Bacillati</taxon>
        <taxon>Bacillota</taxon>
        <taxon>Clostridia</taxon>
        <taxon>Eubacteriales</taxon>
        <taxon>Clostridiaceae</taxon>
        <taxon>Clostridium</taxon>
    </lineage>
</organism>
<dbReference type="Proteomes" id="UP000622687">
    <property type="component" value="Unassembled WGS sequence"/>
</dbReference>
<evidence type="ECO:0000313" key="3">
    <source>
        <dbReference type="EMBL" id="MBI6871883.1"/>
    </source>
</evidence>
<protein>
    <submittedName>
        <fullName evidence="3">Cell wall-binding repeat-containing protein</fullName>
    </submittedName>
</protein>
<dbReference type="Gene3D" id="3.40.50.12090">
    <property type="match status" value="2"/>
</dbReference>
<gene>
    <name evidence="3" type="ORF">I6U51_04075</name>
</gene>
<dbReference type="PANTHER" id="PTHR30032">
    <property type="entry name" value="N-ACETYLMURAMOYL-L-ALANINE AMIDASE-RELATED"/>
    <property type="match status" value="1"/>
</dbReference>
<dbReference type="InterPro" id="IPR027954">
    <property type="entry name" value="Transcobalamin-like_C"/>
</dbReference>
<evidence type="ECO:0000259" key="2">
    <source>
        <dbReference type="Pfam" id="PF14478"/>
    </source>
</evidence>
<dbReference type="PANTHER" id="PTHR30032:SF8">
    <property type="entry name" value="GERMINATION-SPECIFIC N-ACETYLMURAMOYL-L-ALANINE AMIDASE"/>
    <property type="match status" value="1"/>
</dbReference>
<dbReference type="RefSeq" id="WP_211141320.1">
    <property type="nucleotide sequence ID" value="NZ_JAEEGB010000005.1"/>
</dbReference>
<feature type="chain" id="PRO_5037072700" evidence="1">
    <location>
        <begin position="29"/>
        <end position="659"/>
    </location>
</feature>